<evidence type="ECO:0000313" key="2">
    <source>
        <dbReference type="EnsemblPlants" id="Pp3c15_11022V3.1"/>
    </source>
</evidence>
<dbReference type="EnsemblPlants" id="Pp3c15_11022V3.1">
    <property type="protein sequence ID" value="Pp3c15_11022V3.1"/>
    <property type="gene ID" value="Pp3c15_11022"/>
</dbReference>
<dbReference type="Proteomes" id="UP000006727">
    <property type="component" value="Chromosome 15"/>
</dbReference>
<proteinExistence type="predicted"/>
<sequence length="170" mass="18941">MYSLSLAFVPCQNDPRDNKLCVKDLTTSDFSDTSGQNDPRDNKLCVKDLTTSDFSRTDDHPMLGRGEVRKRSRTVSAPSLKRFTEDVGCEGASGVEPLTYRTAADCSATELYPRRNRLQRICLDSSGFHLVFESVFLSKYYISLSSLTKREAITGGLCEVLEALEACLLH</sequence>
<dbReference type="AlphaFoldDB" id="A0A2K1JCR6"/>
<gene>
    <name evidence="1" type="ORF">PHYPA_019603</name>
</gene>
<protein>
    <submittedName>
        <fullName evidence="1 2">Uncharacterized protein</fullName>
    </submittedName>
</protein>
<evidence type="ECO:0000313" key="3">
    <source>
        <dbReference type="Proteomes" id="UP000006727"/>
    </source>
</evidence>
<dbReference type="Gramene" id="Pp3c15_11022V3.1">
    <property type="protein sequence ID" value="Pp3c15_11022V3.1"/>
    <property type="gene ID" value="Pp3c15_11022"/>
</dbReference>
<name>A0A2K1JCR6_PHYPA</name>
<reference evidence="1 3" key="2">
    <citation type="journal article" date="2018" name="Plant J.">
        <title>The Physcomitrella patens chromosome-scale assembly reveals moss genome structure and evolution.</title>
        <authorList>
            <person name="Lang D."/>
            <person name="Ullrich K.K."/>
            <person name="Murat F."/>
            <person name="Fuchs J."/>
            <person name="Jenkins J."/>
            <person name="Haas F.B."/>
            <person name="Piednoel M."/>
            <person name="Gundlach H."/>
            <person name="Van Bel M."/>
            <person name="Meyberg R."/>
            <person name="Vives C."/>
            <person name="Morata J."/>
            <person name="Symeonidi A."/>
            <person name="Hiss M."/>
            <person name="Muchero W."/>
            <person name="Kamisugi Y."/>
            <person name="Saleh O."/>
            <person name="Blanc G."/>
            <person name="Decker E.L."/>
            <person name="van Gessel N."/>
            <person name="Grimwood J."/>
            <person name="Hayes R.D."/>
            <person name="Graham S.W."/>
            <person name="Gunter L.E."/>
            <person name="McDaniel S.F."/>
            <person name="Hoernstein S.N.W."/>
            <person name="Larsson A."/>
            <person name="Li F.W."/>
            <person name="Perroud P.F."/>
            <person name="Phillips J."/>
            <person name="Ranjan P."/>
            <person name="Rokshar D.S."/>
            <person name="Rothfels C.J."/>
            <person name="Schneider L."/>
            <person name="Shu S."/>
            <person name="Stevenson D.W."/>
            <person name="Thummler F."/>
            <person name="Tillich M."/>
            <person name="Villarreal Aguilar J.C."/>
            <person name="Widiez T."/>
            <person name="Wong G.K."/>
            <person name="Wymore A."/>
            <person name="Zhang Y."/>
            <person name="Zimmer A.D."/>
            <person name="Quatrano R.S."/>
            <person name="Mayer K.F.X."/>
            <person name="Goodstein D."/>
            <person name="Casacuberta J.M."/>
            <person name="Vandepoele K."/>
            <person name="Reski R."/>
            <person name="Cuming A.C."/>
            <person name="Tuskan G.A."/>
            <person name="Maumus F."/>
            <person name="Salse J."/>
            <person name="Schmutz J."/>
            <person name="Rensing S.A."/>
        </authorList>
    </citation>
    <scope>NUCLEOTIDE SEQUENCE [LARGE SCALE GENOMIC DNA]</scope>
    <source>
        <strain evidence="2 3">cv. Gransden 2004</strain>
    </source>
</reference>
<dbReference type="EMBL" id="ABEU02000015">
    <property type="protein sequence ID" value="PNR39325.1"/>
    <property type="molecule type" value="Genomic_DNA"/>
</dbReference>
<accession>A0A2K1JCR6</accession>
<evidence type="ECO:0000313" key="1">
    <source>
        <dbReference type="EMBL" id="PNR39325.1"/>
    </source>
</evidence>
<dbReference type="InParanoid" id="A0A2K1JCR6"/>
<reference evidence="2" key="3">
    <citation type="submission" date="2020-12" db="UniProtKB">
        <authorList>
            <consortium name="EnsemblPlants"/>
        </authorList>
    </citation>
    <scope>IDENTIFICATION</scope>
</reference>
<keyword evidence="3" id="KW-1185">Reference proteome</keyword>
<reference evidence="1 3" key="1">
    <citation type="journal article" date="2008" name="Science">
        <title>The Physcomitrella genome reveals evolutionary insights into the conquest of land by plants.</title>
        <authorList>
            <person name="Rensing S."/>
            <person name="Lang D."/>
            <person name="Zimmer A."/>
            <person name="Terry A."/>
            <person name="Salamov A."/>
            <person name="Shapiro H."/>
            <person name="Nishiyama T."/>
            <person name="Perroud P.-F."/>
            <person name="Lindquist E."/>
            <person name="Kamisugi Y."/>
            <person name="Tanahashi T."/>
            <person name="Sakakibara K."/>
            <person name="Fujita T."/>
            <person name="Oishi K."/>
            <person name="Shin-I T."/>
            <person name="Kuroki Y."/>
            <person name="Toyoda A."/>
            <person name="Suzuki Y."/>
            <person name="Hashimoto A."/>
            <person name="Yamaguchi K."/>
            <person name="Sugano A."/>
            <person name="Kohara Y."/>
            <person name="Fujiyama A."/>
            <person name="Anterola A."/>
            <person name="Aoki S."/>
            <person name="Ashton N."/>
            <person name="Barbazuk W.B."/>
            <person name="Barker E."/>
            <person name="Bennetzen J."/>
            <person name="Bezanilla M."/>
            <person name="Blankenship R."/>
            <person name="Cho S.H."/>
            <person name="Dutcher S."/>
            <person name="Estelle M."/>
            <person name="Fawcett J.A."/>
            <person name="Gundlach H."/>
            <person name="Hanada K."/>
            <person name="Heyl A."/>
            <person name="Hicks K.A."/>
            <person name="Hugh J."/>
            <person name="Lohr M."/>
            <person name="Mayer K."/>
            <person name="Melkozernov A."/>
            <person name="Murata T."/>
            <person name="Nelson D."/>
            <person name="Pils B."/>
            <person name="Prigge M."/>
            <person name="Reiss B."/>
            <person name="Renner T."/>
            <person name="Rombauts S."/>
            <person name="Rushton P."/>
            <person name="Sanderfoot A."/>
            <person name="Schween G."/>
            <person name="Shiu S.-H."/>
            <person name="Stueber K."/>
            <person name="Theodoulou F.L."/>
            <person name="Tu H."/>
            <person name="Van de Peer Y."/>
            <person name="Verrier P.J."/>
            <person name="Waters E."/>
            <person name="Wood A."/>
            <person name="Yang L."/>
            <person name="Cove D."/>
            <person name="Cuming A."/>
            <person name="Hasebe M."/>
            <person name="Lucas S."/>
            <person name="Mishler D.B."/>
            <person name="Reski R."/>
            <person name="Grigoriev I."/>
            <person name="Quatrano R.S."/>
            <person name="Boore J.L."/>
        </authorList>
    </citation>
    <scope>NUCLEOTIDE SEQUENCE [LARGE SCALE GENOMIC DNA]</scope>
    <source>
        <strain evidence="2 3">cv. Gransden 2004</strain>
    </source>
</reference>
<organism evidence="1">
    <name type="scientific">Physcomitrium patens</name>
    <name type="common">Spreading-leaved earth moss</name>
    <name type="synonym">Physcomitrella patens</name>
    <dbReference type="NCBI Taxonomy" id="3218"/>
    <lineage>
        <taxon>Eukaryota</taxon>
        <taxon>Viridiplantae</taxon>
        <taxon>Streptophyta</taxon>
        <taxon>Embryophyta</taxon>
        <taxon>Bryophyta</taxon>
        <taxon>Bryophytina</taxon>
        <taxon>Bryopsida</taxon>
        <taxon>Funariidae</taxon>
        <taxon>Funariales</taxon>
        <taxon>Funariaceae</taxon>
        <taxon>Physcomitrium</taxon>
    </lineage>
</organism>